<protein>
    <submittedName>
        <fullName evidence="2">Uncharacterized protein</fullName>
    </submittedName>
</protein>
<reference evidence="2 3" key="1">
    <citation type="submission" date="2019-09" db="EMBL/GenBank/DDBJ databases">
        <title>A chromosome-level genome assembly of the Chinese tupelo Nyssa sinensis.</title>
        <authorList>
            <person name="Yang X."/>
            <person name="Kang M."/>
            <person name="Yang Y."/>
            <person name="Xiong H."/>
            <person name="Wang M."/>
            <person name="Zhang Z."/>
            <person name="Wang Z."/>
            <person name="Wu H."/>
            <person name="Ma T."/>
            <person name="Liu J."/>
            <person name="Xi Z."/>
        </authorList>
    </citation>
    <scope>NUCLEOTIDE SEQUENCE [LARGE SCALE GENOMIC DNA]</scope>
    <source>
        <strain evidence="2">J267</strain>
        <tissue evidence="2">Leaf</tissue>
    </source>
</reference>
<keyword evidence="3" id="KW-1185">Reference proteome</keyword>
<dbReference type="AlphaFoldDB" id="A0A5J4ZS05"/>
<accession>A0A5J4ZS05</accession>
<organism evidence="2 3">
    <name type="scientific">Nyssa sinensis</name>
    <dbReference type="NCBI Taxonomy" id="561372"/>
    <lineage>
        <taxon>Eukaryota</taxon>
        <taxon>Viridiplantae</taxon>
        <taxon>Streptophyta</taxon>
        <taxon>Embryophyta</taxon>
        <taxon>Tracheophyta</taxon>
        <taxon>Spermatophyta</taxon>
        <taxon>Magnoliopsida</taxon>
        <taxon>eudicotyledons</taxon>
        <taxon>Gunneridae</taxon>
        <taxon>Pentapetalae</taxon>
        <taxon>asterids</taxon>
        <taxon>Cornales</taxon>
        <taxon>Nyssaceae</taxon>
        <taxon>Nyssa</taxon>
    </lineage>
</organism>
<evidence type="ECO:0000256" key="1">
    <source>
        <dbReference type="SAM" id="MobiDB-lite"/>
    </source>
</evidence>
<dbReference type="EMBL" id="CM018048">
    <property type="protein sequence ID" value="KAA8521623.1"/>
    <property type="molecule type" value="Genomic_DNA"/>
</dbReference>
<gene>
    <name evidence="2" type="ORF">F0562_012296</name>
</gene>
<evidence type="ECO:0000313" key="2">
    <source>
        <dbReference type="EMBL" id="KAA8521623.1"/>
    </source>
</evidence>
<feature type="compositionally biased region" description="Polar residues" evidence="1">
    <location>
        <begin position="1"/>
        <end position="12"/>
    </location>
</feature>
<sequence>MHEKVASTTETSPPKDEEDIEEHEENTSAYGCGCLRQLCFSVHRNNKGSRRYLLQHQGKIKESWLQKKVKEIWEVFPRPEWKNFIHRQVGGAYADFTARLAAPNLMNDTTGLGCRS</sequence>
<name>A0A5J4ZS05_9ASTE</name>
<feature type="region of interest" description="Disordered" evidence="1">
    <location>
        <begin position="1"/>
        <end position="24"/>
    </location>
</feature>
<evidence type="ECO:0000313" key="3">
    <source>
        <dbReference type="Proteomes" id="UP000325577"/>
    </source>
</evidence>
<proteinExistence type="predicted"/>
<dbReference type="Proteomes" id="UP000325577">
    <property type="component" value="Linkage Group LG5"/>
</dbReference>